<evidence type="ECO:0000256" key="1">
    <source>
        <dbReference type="SAM" id="Phobius"/>
    </source>
</evidence>
<comment type="caution">
    <text evidence="2">The sequence shown here is derived from an EMBL/GenBank/DDBJ whole genome shotgun (WGS) entry which is preliminary data.</text>
</comment>
<keyword evidence="1" id="KW-1133">Transmembrane helix</keyword>
<dbReference type="Proteomes" id="UP001300012">
    <property type="component" value="Unassembled WGS sequence"/>
</dbReference>
<evidence type="ECO:0000313" key="3">
    <source>
        <dbReference type="Proteomes" id="UP001300012"/>
    </source>
</evidence>
<organism evidence="2 3">
    <name type="scientific">Paenibacillus radicis</name>
    <name type="common">ex Xue et al. 2023</name>
    <dbReference type="NCBI Taxonomy" id="2972489"/>
    <lineage>
        <taxon>Bacteria</taxon>
        <taxon>Bacillati</taxon>
        <taxon>Bacillota</taxon>
        <taxon>Bacilli</taxon>
        <taxon>Bacillales</taxon>
        <taxon>Paenibacillaceae</taxon>
        <taxon>Paenibacillus</taxon>
    </lineage>
</organism>
<feature type="transmembrane region" description="Helical" evidence="1">
    <location>
        <begin position="12"/>
        <end position="33"/>
    </location>
</feature>
<keyword evidence="1" id="KW-0812">Transmembrane</keyword>
<keyword evidence="1" id="KW-0472">Membrane</keyword>
<protein>
    <submittedName>
        <fullName evidence="2">Pilus assembly protein</fullName>
    </submittedName>
</protein>
<reference evidence="2 3" key="1">
    <citation type="submission" date="2022-08" db="EMBL/GenBank/DDBJ databases">
        <title>Paenibacillus endoradicis sp. nov., Paenibacillus radicibacter sp. nov and Paenibacillus pararadicis sp. nov., three cold-adapted plant growth-promoting bacteria isolated from root of Larix gmelinii in Great Khingan.</title>
        <authorList>
            <person name="Xue H."/>
        </authorList>
    </citation>
    <scope>NUCLEOTIDE SEQUENCE [LARGE SCALE GENOMIC DNA]</scope>
    <source>
        <strain evidence="2 3">N5-1-1-5</strain>
    </source>
</reference>
<sequence>MKLIRNQEGGIVLEAALVLPLFLSFVLMLIAFIQISLTEMALQSAVSETTKVLAVNMYPVDLLYAGAKSQWNQSSVNGWIDLALGKIQSVKQGAVDTEQFIDEYERWIPDPVIALMGWEKTKRLQLEELAQAGTDETKKKIEAVYKPLLNNAFVPVVALYANQTRLKKDRLKVINVTLPDFNDKENVFIGIEAEYELQLNVPFFRKKIFIRKKAFERAWVGGS</sequence>
<keyword evidence="3" id="KW-1185">Reference proteome</keyword>
<proteinExistence type="predicted"/>
<gene>
    <name evidence="2" type="ORF">NV381_11645</name>
</gene>
<dbReference type="EMBL" id="JANQBD010000007">
    <property type="protein sequence ID" value="MCR8631860.1"/>
    <property type="molecule type" value="Genomic_DNA"/>
</dbReference>
<name>A0ABT1YIR4_9BACL</name>
<dbReference type="RefSeq" id="WP_258213452.1">
    <property type="nucleotide sequence ID" value="NZ_JANQBD010000007.1"/>
</dbReference>
<evidence type="ECO:0000313" key="2">
    <source>
        <dbReference type="EMBL" id="MCR8631860.1"/>
    </source>
</evidence>
<accession>A0ABT1YIR4</accession>